<accession>A0A086JAQ4</accession>
<sequence>MRILPEATRESGRRVKGGRPELRRWRKGAQCSVFPFAEEMKRRVGVLDRMWRQVEERRKFAGLRTRAYAAAFSTDWSEASVPCSFPLRSSYSCSSNSCFSHFRSLSHCSSSSSPSVCSSYSCCSSPFFCGCSSSFRVPLESYGPSSFHVPATPSPLVCGSLISRSSCSSPCLLLASRASTSAVSAGLLLTPLASNVQRSSPASLSRFSVASSPCTCRRSAIPGSSLVYSVSSMFSSPWGVSSSAGPTSSRYSFRRCSVFSLLPSSNASPLSFQDKPCFRSSSSTNASRSPPPAVCSSDPPLSPPSLASARSPRIRASALSRSCTFFSTTSFSVSPLPALSSLKRTSRVCFVSFSSSSASSSLSSASRGVQASSSSLSMAAASLSVNLAAQGRLAVTAPSVASLPPSSSLLARRQDEADRLLRAIAELTTMEDSLAFFSDNKNQLRPTVFLALLKRMQLIATAHLVKQASRHEGKKKRQPTGESGIYEEPPPSAQDSSLKSASSPTASSVRPPHANVFRAYFHRFPRFREVQRLLLSKVDSFPVADLLSSLDILQELNVCPRLLLRAAAPLLLQQLPQLSLEQVVQLLTVYVHPNSAGPHGEPSVGAGTSTVAREVTHWLHACGGRLGKLDGALLADLADAGSRMPINQVALLRLLLSPVRQRMHLMNAKQLSLVLHAYAKHPTAGDDFVLHQGLTLLLSRHSIPAMSLNAALRCIWAGAAACSPSGMGCAGRSPIPSLQKQQHSEHLKLLEILLKRAEPALLLHADQLDGQAVATLVWASSRGGACLGSSDLLQMLHRRALRVHSQMSPQGLSNTLWGFATTLGRMVDIRAPPEAAGAAAIDSDIAEDTETVSLHEMLQGPNDAAEKSSERPSSSSATSRNTLSSAELSNSKAASTPVSGETLCVALFQQVEPQVLRSLARFEPQDLAVLSSAYALLRCGSEGFHAAVQQVVTENWADELSADQLVRIVYAYAVLRGSSRMFSAVQVNLLRRLETFTVHGLCDVIWSYVVMRYLDPQFLEMCLSLVPLDRVAGDDRCALLYPAASEIALALPTMDQIRLQRMRKYTREAFWEMQLFDFPSAFASSVAQTARMLRVLSCVSSVTSQGSKLHTGDTAAVDELQEGDSNEKEGENTASATTFDESCGSFSGANRVVEAFDFEGYFIDVWLQQTSGHARASRLEDEDVSDCQRSQTTNAERKSSFSQAAKNETFKTLLESGVALLCHTHATVHRETGKPLGSAIMRHRYLKRRNVPTVNVLWDVWKMLPTTEARVEYLSKQIVRALREEEARRASHALNRVGHGSKAHSG</sequence>
<dbReference type="OrthoDB" id="419431at2759"/>
<name>A0A086JAQ4_TOXGO</name>
<feature type="region of interest" description="Disordered" evidence="1">
    <location>
        <begin position="1177"/>
        <end position="1202"/>
    </location>
</feature>
<evidence type="ECO:0008006" key="4">
    <source>
        <dbReference type="Google" id="ProtNLM"/>
    </source>
</evidence>
<feature type="region of interest" description="Disordered" evidence="1">
    <location>
        <begin position="860"/>
        <end position="892"/>
    </location>
</feature>
<comment type="caution">
    <text evidence="2">The sequence shown here is derived from an EMBL/GenBank/DDBJ whole genome shotgun (WGS) entry which is preliminary data.</text>
</comment>
<proteinExistence type="predicted"/>
<dbReference type="EMBL" id="AEYI02002200">
    <property type="protein sequence ID" value="KFG29222.1"/>
    <property type="molecule type" value="Genomic_DNA"/>
</dbReference>
<feature type="compositionally biased region" description="Low complexity" evidence="1">
    <location>
        <begin position="296"/>
        <end position="308"/>
    </location>
</feature>
<reference evidence="2 3" key="1">
    <citation type="submission" date="2014-03" db="EMBL/GenBank/DDBJ databases">
        <authorList>
            <person name="Sibley D."/>
            <person name="Venepally P."/>
            <person name="Karamycheva S."/>
            <person name="Hadjithomas M."/>
            <person name="Khan A."/>
            <person name="Brunk B."/>
            <person name="Roos D."/>
            <person name="Caler E."/>
            <person name="Lorenzi H."/>
        </authorList>
    </citation>
    <scope>NUCLEOTIDE SEQUENCE [LARGE SCALE GENOMIC DNA]</scope>
    <source>
        <strain evidence="3">p89</strain>
    </source>
</reference>
<dbReference type="VEuPathDB" id="ToxoDB:TGP89_209550"/>
<feature type="compositionally biased region" description="Low complexity" evidence="1">
    <location>
        <begin position="493"/>
        <end position="508"/>
    </location>
</feature>
<evidence type="ECO:0000256" key="1">
    <source>
        <dbReference type="SAM" id="MobiDB-lite"/>
    </source>
</evidence>
<evidence type="ECO:0000313" key="2">
    <source>
        <dbReference type="EMBL" id="KFG29222.1"/>
    </source>
</evidence>
<gene>
    <name evidence="2" type="ORF">TGP89_209550</name>
</gene>
<dbReference type="Proteomes" id="UP000028828">
    <property type="component" value="Unassembled WGS sequence"/>
</dbReference>
<feature type="region of interest" description="Disordered" evidence="1">
    <location>
        <begin position="1105"/>
        <end position="1139"/>
    </location>
</feature>
<evidence type="ECO:0000313" key="3">
    <source>
        <dbReference type="Proteomes" id="UP000028828"/>
    </source>
</evidence>
<feature type="region of interest" description="Disordered" evidence="1">
    <location>
        <begin position="282"/>
        <end position="308"/>
    </location>
</feature>
<feature type="compositionally biased region" description="Low complexity" evidence="1">
    <location>
        <begin position="871"/>
        <end position="886"/>
    </location>
</feature>
<protein>
    <recommendedName>
        <fullName evidence="4">RAP domain-containing protein</fullName>
    </recommendedName>
</protein>
<feature type="region of interest" description="Disordered" evidence="1">
    <location>
        <begin position="467"/>
        <end position="510"/>
    </location>
</feature>
<organism evidence="2 3">
    <name type="scientific">Toxoplasma gondii p89</name>
    <dbReference type="NCBI Taxonomy" id="943119"/>
    <lineage>
        <taxon>Eukaryota</taxon>
        <taxon>Sar</taxon>
        <taxon>Alveolata</taxon>
        <taxon>Apicomplexa</taxon>
        <taxon>Conoidasida</taxon>
        <taxon>Coccidia</taxon>
        <taxon>Eucoccidiorida</taxon>
        <taxon>Eimeriorina</taxon>
        <taxon>Sarcocystidae</taxon>
        <taxon>Toxoplasma</taxon>
    </lineage>
</organism>
<feature type="compositionally biased region" description="Polar residues" evidence="1">
    <location>
        <begin position="1187"/>
        <end position="1202"/>
    </location>
</feature>